<evidence type="ECO:0000313" key="3">
    <source>
        <dbReference type="Proteomes" id="UP000467305"/>
    </source>
</evidence>
<dbReference type="Pfam" id="PF05147">
    <property type="entry name" value="LANC_like"/>
    <property type="match status" value="1"/>
</dbReference>
<comment type="caution">
    <text evidence="2">The sequence shown here is derived from an EMBL/GenBank/DDBJ whole genome shotgun (WGS) entry which is preliminary data.</text>
</comment>
<keyword evidence="1" id="KW-0862">Zinc</keyword>
<dbReference type="GO" id="GO:0005886">
    <property type="term" value="C:plasma membrane"/>
    <property type="evidence" value="ECO:0007669"/>
    <property type="project" value="TreeGrafter"/>
</dbReference>
<protein>
    <submittedName>
        <fullName evidence="2">Lanthionine synthetase C family protein</fullName>
    </submittedName>
</protein>
<feature type="binding site" evidence="1">
    <location>
        <position position="266"/>
    </location>
    <ligand>
        <name>Zn(2+)</name>
        <dbReference type="ChEBI" id="CHEBI:29105"/>
    </ligand>
</feature>
<dbReference type="Gene3D" id="1.50.10.20">
    <property type="match status" value="1"/>
</dbReference>
<gene>
    <name evidence="2" type="ORF">F7018_02140</name>
</gene>
<dbReference type="CDD" id="cd04793">
    <property type="entry name" value="LanC"/>
    <property type="match status" value="1"/>
</dbReference>
<dbReference type="OrthoDB" id="6313827at2"/>
<keyword evidence="3" id="KW-1185">Reference proteome</keyword>
<dbReference type="PANTHER" id="PTHR12736">
    <property type="entry name" value="LANC-LIKE PROTEIN"/>
    <property type="match status" value="1"/>
</dbReference>
<dbReference type="PANTHER" id="PTHR12736:SF7">
    <property type="entry name" value="LANC-LIKE PROTEIN 3"/>
    <property type="match status" value="1"/>
</dbReference>
<accession>A0A7J5AST3</accession>
<feature type="binding site" evidence="1">
    <location>
        <position position="317"/>
    </location>
    <ligand>
        <name>Zn(2+)</name>
        <dbReference type="ChEBI" id="CHEBI:29105"/>
    </ligand>
</feature>
<sequence>MSVLKKERLEKKLDEISQILVANKRNEIEIGVLSGLSGISLFHFYYSKYIGDEDAFDEGMKLLEMCEEKINKNDFRLTHCVGISGFGWVLEHLYKEGFLEGEEGLPIEIDNYLYGIMILEMEKGNYDFLHGSLGYAYYFLMKFKRTKNRELKNRYRQILLDFLSSLNKIAIEIDETKLAWESIIRINDKDEKVYNLGLSHGIPSIIGILSKLYEFDDFKEASYQMLKGAIEYVKGTKNLERNSLSLFPLWIKTNSEKITRGRLAWCYGDLGIGIKLWYASKALSDNELMNESLEIMEHSARRTDFKNTLVKDVGICHGSFGNALIFQRIYKETRKAIFKEAAYFWIEDGLEKGNYKDGYAGFKQMKINGETYNDTSLLEGVAGIGLTIINYLTNDSKNWDECLLIS</sequence>
<organism evidence="2 3">
    <name type="scientific">Tenacibaculum aiptasiae</name>
    <dbReference type="NCBI Taxonomy" id="426481"/>
    <lineage>
        <taxon>Bacteria</taxon>
        <taxon>Pseudomonadati</taxon>
        <taxon>Bacteroidota</taxon>
        <taxon>Flavobacteriia</taxon>
        <taxon>Flavobacteriales</taxon>
        <taxon>Flavobacteriaceae</taxon>
        <taxon>Tenacibaculum</taxon>
    </lineage>
</organism>
<proteinExistence type="predicted"/>
<dbReference type="GO" id="GO:0046872">
    <property type="term" value="F:metal ion binding"/>
    <property type="evidence" value="ECO:0007669"/>
    <property type="project" value="UniProtKB-KW"/>
</dbReference>
<feature type="binding site" evidence="1">
    <location>
        <position position="316"/>
    </location>
    <ligand>
        <name>Zn(2+)</name>
        <dbReference type="ChEBI" id="CHEBI:29105"/>
    </ligand>
</feature>
<dbReference type="AlphaFoldDB" id="A0A7J5AST3"/>
<dbReference type="GO" id="GO:0031179">
    <property type="term" value="P:peptide modification"/>
    <property type="evidence" value="ECO:0007669"/>
    <property type="project" value="InterPro"/>
</dbReference>
<dbReference type="SMART" id="SM01260">
    <property type="entry name" value="LANC_like"/>
    <property type="match status" value="1"/>
</dbReference>
<evidence type="ECO:0000313" key="2">
    <source>
        <dbReference type="EMBL" id="KAB1160698.1"/>
    </source>
</evidence>
<evidence type="ECO:0000256" key="1">
    <source>
        <dbReference type="PIRSR" id="PIRSR607822-1"/>
    </source>
</evidence>
<dbReference type="SUPFAM" id="SSF158745">
    <property type="entry name" value="LanC-like"/>
    <property type="match status" value="1"/>
</dbReference>
<dbReference type="Proteomes" id="UP000467305">
    <property type="component" value="Unassembled WGS sequence"/>
</dbReference>
<dbReference type="PRINTS" id="PR01955">
    <property type="entry name" value="LANCFRANKIA"/>
</dbReference>
<dbReference type="InterPro" id="IPR007822">
    <property type="entry name" value="LANC-like"/>
</dbReference>
<dbReference type="EMBL" id="WAAU01000003">
    <property type="protein sequence ID" value="KAB1160698.1"/>
    <property type="molecule type" value="Genomic_DNA"/>
</dbReference>
<dbReference type="PRINTS" id="PR01950">
    <property type="entry name" value="LANCSUPER"/>
</dbReference>
<reference evidence="2 3" key="1">
    <citation type="submission" date="2019-09" db="EMBL/GenBank/DDBJ databases">
        <authorList>
            <person name="Cao W.R."/>
        </authorList>
    </citation>
    <scope>NUCLEOTIDE SEQUENCE [LARGE SCALE GENOMIC DNA]</scope>
    <source>
        <strain evidence="3">a4</strain>
    </source>
</reference>
<name>A0A7J5AST3_9FLAO</name>
<dbReference type="InterPro" id="IPR033889">
    <property type="entry name" value="LanC"/>
</dbReference>
<keyword evidence="1" id="KW-0479">Metal-binding</keyword>